<name>A0A1E3PBL5_WICAA</name>
<organism evidence="2 3">
    <name type="scientific">Wickerhamomyces anomalus (strain ATCC 58044 / CBS 1984 / NCYC 433 / NRRL Y-366-8)</name>
    <name type="common">Yeast</name>
    <name type="synonym">Hansenula anomala</name>
    <dbReference type="NCBI Taxonomy" id="683960"/>
    <lineage>
        <taxon>Eukaryota</taxon>
        <taxon>Fungi</taxon>
        <taxon>Dikarya</taxon>
        <taxon>Ascomycota</taxon>
        <taxon>Saccharomycotina</taxon>
        <taxon>Saccharomycetes</taxon>
        <taxon>Phaffomycetales</taxon>
        <taxon>Wickerhamomycetaceae</taxon>
        <taxon>Wickerhamomyces</taxon>
    </lineage>
</organism>
<dbReference type="AlphaFoldDB" id="A0A1E3PBL5"/>
<dbReference type="Proteomes" id="UP000094112">
    <property type="component" value="Unassembled WGS sequence"/>
</dbReference>
<dbReference type="OrthoDB" id="10033309at2759"/>
<evidence type="ECO:0000313" key="3">
    <source>
        <dbReference type="Proteomes" id="UP000094112"/>
    </source>
</evidence>
<protein>
    <recommendedName>
        <fullName evidence="1">HD domain-containing protein</fullName>
    </recommendedName>
</protein>
<reference evidence="2 3" key="1">
    <citation type="journal article" date="2016" name="Proc. Natl. Acad. Sci. U.S.A.">
        <title>Comparative genomics of biotechnologically important yeasts.</title>
        <authorList>
            <person name="Riley R."/>
            <person name="Haridas S."/>
            <person name="Wolfe K.H."/>
            <person name="Lopes M.R."/>
            <person name="Hittinger C.T."/>
            <person name="Goeker M."/>
            <person name="Salamov A.A."/>
            <person name="Wisecaver J.H."/>
            <person name="Long T.M."/>
            <person name="Calvey C.H."/>
            <person name="Aerts A.L."/>
            <person name="Barry K.W."/>
            <person name="Choi C."/>
            <person name="Clum A."/>
            <person name="Coughlan A.Y."/>
            <person name="Deshpande S."/>
            <person name="Douglass A.P."/>
            <person name="Hanson S.J."/>
            <person name="Klenk H.-P."/>
            <person name="LaButti K.M."/>
            <person name="Lapidus A."/>
            <person name="Lindquist E.A."/>
            <person name="Lipzen A.M."/>
            <person name="Meier-Kolthoff J.P."/>
            <person name="Ohm R.A."/>
            <person name="Otillar R.P."/>
            <person name="Pangilinan J.L."/>
            <person name="Peng Y."/>
            <person name="Rokas A."/>
            <person name="Rosa C.A."/>
            <person name="Scheuner C."/>
            <person name="Sibirny A.A."/>
            <person name="Slot J.C."/>
            <person name="Stielow J.B."/>
            <person name="Sun H."/>
            <person name="Kurtzman C.P."/>
            <person name="Blackwell M."/>
            <person name="Grigoriev I.V."/>
            <person name="Jeffries T.W."/>
        </authorList>
    </citation>
    <scope>NUCLEOTIDE SEQUENCE [LARGE SCALE GENOMIC DNA]</scope>
    <source>
        <strain evidence="3">ATCC 58044 / CBS 1984 / NCYC 433 / NRRL Y-366-8</strain>
    </source>
</reference>
<feature type="domain" description="HD" evidence="1">
    <location>
        <begin position="52"/>
        <end position="162"/>
    </location>
</feature>
<dbReference type="SMART" id="SM00471">
    <property type="entry name" value="HDc"/>
    <property type="match status" value="1"/>
</dbReference>
<dbReference type="RefSeq" id="XP_019042016.1">
    <property type="nucleotide sequence ID" value="XM_019183069.1"/>
</dbReference>
<dbReference type="PROSITE" id="PS51831">
    <property type="entry name" value="HD"/>
    <property type="match status" value="1"/>
</dbReference>
<gene>
    <name evidence="2" type="ORF">WICANDRAFT_60856</name>
</gene>
<proteinExistence type="predicted"/>
<evidence type="ECO:0000259" key="1">
    <source>
        <dbReference type="PROSITE" id="PS51831"/>
    </source>
</evidence>
<dbReference type="InterPro" id="IPR017771">
    <property type="entry name" value="Cyanamide_hydratase_HD"/>
</dbReference>
<dbReference type="InterPro" id="IPR003607">
    <property type="entry name" value="HD/PDEase_dom"/>
</dbReference>
<dbReference type="Pfam" id="PF01966">
    <property type="entry name" value="HD"/>
    <property type="match status" value="1"/>
</dbReference>
<dbReference type="PANTHER" id="PTHR35569">
    <property type="entry name" value="CYANAMIDE HYDRATASE DDI2-RELATED"/>
    <property type="match status" value="1"/>
</dbReference>
<dbReference type="InterPro" id="IPR006674">
    <property type="entry name" value="HD_domain"/>
</dbReference>
<accession>A0A1E3PBL5</accession>
<dbReference type="Gene3D" id="1.10.3210.10">
    <property type="entry name" value="Hypothetical protein af1432"/>
    <property type="match status" value="1"/>
</dbReference>
<dbReference type="NCBIfam" id="TIGR03401">
    <property type="entry name" value="cyanamide_fam"/>
    <property type="match status" value="1"/>
</dbReference>
<dbReference type="SUPFAM" id="SSF109604">
    <property type="entry name" value="HD-domain/PDEase-like"/>
    <property type="match status" value="1"/>
</dbReference>
<dbReference type="PANTHER" id="PTHR35569:SF1">
    <property type="entry name" value="CYANAMIDE HYDRATASE DDI2-RELATED"/>
    <property type="match status" value="1"/>
</dbReference>
<dbReference type="STRING" id="683960.A0A1E3PBL5"/>
<keyword evidence="3" id="KW-1185">Reference proteome</keyword>
<sequence>MSKYGFVKIERDFIQSIPDANEPIVHHDTSLPQTELARKVLQFAKSQLSTPTLNHSLRVYLYSKAIIKDQFPDWDLDEEVIFVTALLHDLGTTDENLKATKMSFEYFGAIKARELVLKETNGDQDYADAVCEAIIRHQDLNDKGYITQLGLIIQISTVLDNAGFDSVSSLIHSDTLKVVNQRYNRDNWLNCFAGVVQKENVLKPWGHTSSLGVEEFPANVLKNPLHYT</sequence>
<evidence type="ECO:0000313" key="2">
    <source>
        <dbReference type="EMBL" id="ODQ62809.1"/>
    </source>
</evidence>
<dbReference type="CDD" id="cd00077">
    <property type="entry name" value="HDc"/>
    <property type="match status" value="1"/>
</dbReference>
<dbReference type="GeneID" id="30200315"/>
<dbReference type="EMBL" id="KV454208">
    <property type="protein sequence ID" value="ODQ62809.1"/>
    <property type="molecule type" value="Genomic_DNA"/>
</dbReference>